<evidence type="ECO:0000256" key="6">
    <source>
        <dbReference type="ARBA" id="ARBA00012448"/>
    </source>
</evidence>
<evidence type="ECO:0000256" key="10">
    <source>
        <dbReference type="ARBA" id="ARBA00022645"/>
    </source>
</evidence>
<dbReference type="Pfam" id="PF00905">
    <property type="entry name" value="Transpeptidase"/>
    <property type="match status" value="1"/>
</dbReference>
<dbReference type="Gene3D" id="1.10.3810.10">
    <property type="entry name" value="Biosynthetic peptidoglycan transglycosylase-like"/>
    <property type="match status" value="1"/>
</dbReference>
<dbReference type="GO" id="GO:0008955">
    <property type="term" value="F:peptidoglycan glycosyltransferase activity"/>
    <property type="evidence" value="ECO:0007669"/>
    <property type="project" value="UniProtKB-EC"/>
</dbReference>
<evidence type="ECO:0000256" key="26">
    <source>
        <dbReference type="ARBA" id="ARBA00049902"/>
    </source>
</evidence>
<evidence type="ECO:0000256" key="16">
    <source>
        <dbReference type="ARBA" id="ARBA00022960"/>
    </source>
</evidence>
<evidence type="ECO:0000256" key="21">
    <source>
        <dbReference type="ARBA" id="ARBA00023251"/>
    </source>
</evidence>
<evidence type="ECO:0000256" key="23">
    <source>
        <dbReference type="ARBA" id="ARBA00023316"/>
    </source>
</evidence>
<dbReference type="GO" id="GO:0046677">
    <property type="term" value="P:response to antibiotic"/>
    <property type="evidence" value="ECO:0007669"/>
    <property type="project" value="UniProtKB-KW"/>
</dbReference>
<keyword evidence="21" id="KW-0046">Antibiotic resistance</keyword>
<keyword evidence="13" id="KW-0808">Transferase</keyword>
<comment type="function">
    <text evidence="1">Cell wall formation. Synthesis of cross-linked peptidoglycan from the lipid intermediates. The enzyme has a penicillin-insensitive transglycosylase N-terminal domain (formation of linear glycan strands) and a penicillin-sensitive transpeptidase C-terminal domain (cross-linking of the peptide subunits).</text>
</comment>
<keyword evidence="8" id="KW-1003">Cell membrane</keyword>
<dbReference type="InterPro" id="IPR001264">
    <property type="entry name" value="Glyco_trans_51"/>
</dbReference>
<dbReference type="NCBIfam" id="TIGR02074">
    <property type="entry name" value="PBP_1a_fam"/>
    <property type="match status" value="1"/>
</dbReference>
<comment type="caution">
    <text evidence="31">The sequence shown here is derived from an EMBL/GenBank/DDBJ whole genome shotgun (WGS) entry which is preliminary data.</text>
</comment>
<keyword evidence="10" id="KW-0121">Carboxypeptidase</keyword>
<dbReference type="AlphaFoldDB" id="A0A4S3KXR7"/>
<evidence type="ECO:0000313" key="32">
    <source>
        <dbReference type="Proteomes" id="UP000294599"/>
    </source>
</evidence>
<evidence type="ECO:0000259" key="28">
    <source>
        <dbReference type="Pfam" id="PF00905"/>
    </source>
</evidence>
<evidence type="ECO:0000256" key="20">
    <source>
        <dbReference type="ARBA" id="ARBA00023136"/>
    </source>
</evidence>
<dbReference type="GO" id="GO:0009252">
    <property type="term" value="P:peptidoglycan biosynthetic process"/>
    <property type="evidence" value="ECO:0007669"/>
    <property type="project" value="UniProtKB-UniPathway"/>
</dbReference>
<evidence type="ECO:0000256" key="4">
    <source>
        <dbReference type="ARBA" id="ARBA00007090"/>
    </source>
</evidence>
<dbReference type="Pfam" id="PF17092">
    <property type="entry name" value="PCB_OB"/>
    <property type="match status" value="1"/>
</dbReference>
<evidence type="ECO:0000256" key="5">
    <source>
        <dbReference type="ARBA" id="ARBA00007739"/>
    </source>
</evidence>
<dbReference type="EMBL" id="SMAF01000003">
    <property type="protein sequence ID" value="TCT00316.1"/>
    <property type="molecule type" value="Genomic_DNA"/>
</dbReference>
<organism evidence="31 32">
    <name type="scientific">Pseudofulvimonas gallinarii</name>
    <dbReference type="NCBI Taxonomy" id="634155"/>
    <lineage>
        <taxon>Bacteria</taxon>
        <taxon>Pseudomonadati</taxon>
        <taxon>Pseudomonadota</taxon>
        <taxon>Gammaproteobacteria</taxon>
        <taxon>Lysobacterales</taxon>
        <taxon>Rhodanobacteraceae</taxon>
        <taxon>Pseudofulvimonas</taxon>
    </lineage>
</organism>
<dbReference type="Proteomes" id="UP000294599">
    <property type="component" value="Unassembled WGS sequence"/>
</dbReference>
<keyword evidence="23" id="KW-0961">Cell wall biogenesis/degradation</keyword>
<evidence type="ECO:0000256" key="22">
    <source>
        <dbReference type="ARBA" id="ARBA00023268"/>
    </source>
</evidence>
<keyword evidence="32" id="KW-1185">Reference proteome</keyword>
<dbReference type="EC" id="3.4.16.4" evidence="6"/>
<evidence type="ECO:0000256" key="25">
    <source>
        <dbReference type="ARBA" id="ARBA00044770"/>
    </source>
</evidence>
<evidence type="ECO:0000259" key="30">
    <source>
        <dbReference type="Pfam" id="PF17092"/>
    </source>
</evidence>
<accession>A0A4S3KXR7</accession>
<evidence type="ECO:0000256" key="19">
    <source>
        <dbReference type="ARBA" id="ARBA00022989"/>
    </source>
</evidence>
<dbReference type="InterPro" id="IPR036950">
    <property type="entry name" value="PBP_transglycosylase"/>
</dbReference>
<evidence type="ECO:0000256" key="15">
    <source>
        <dbReference type="ARBA" id="ARBA00022801"/>
    </source>
</evidence>
<dbReference type="GO" id="GO:0006508">
    <property type="term" value="P:proteolysis"/>
    <property type="evidence" value="ECO:0007669"/>
    <property type="project" value="UniProtKB-KW"/>
</dbReference>
<evidence type="ECO:0000256" key="3">
    <source>
        <dbReference type="ARBA" id="ARBA00004752"/>
    </source>
</evidence>
<dbReference type="Gene3D" id="3.40.710.10">
    <property type="entry name" value="DD-peptidase/beta-lactamase superfamily"/>
    <property type="match status" value="2"/>
</dbReference>
<dbReference type="SUPFAM" id="SSF56601">
    <property type="entry name" value="beta-lactamase/transpeptidase-like"/>
    <property type="match status" value="1"/>
</dbReference>
<evidence type="ECO:0000259" key="29">
    <source>
        <dbReference type="Pfam" id="PF00912"/>
    </source>
</evidence>
<keyword evidence="16" id="KW-0133">Cell shape</keyword>
<dbReference type="InterPro" id="IPR012338">
    <property type="entry name" value="Beta-lactam/transpept-like"/>
</dbReference>
<keyword evidence="9" id="KW-0997">Cell inner membrane</keyword>
<evidence type="ECO:0000256" key="13">
    <source>
        <dbReference type="ARBA" id="ARBA00022679"/>
    </source>
</evidence>
<dbReference type="InterPro" id="IPR050396">
    <property type="entry name" value="Glycosyltr_51/Transpeptidase"/>
</dbReference>
<gene>
    <name evidence="31" type="ORF">EDC25_10384</name>
</gene>
<comment type="similarity">
    <text evidence="4">In the C-terminal section; belongs to the transpeptidase family.</text>
</comment>
<proteinExistence type="inferred from homology"/>
<keyword evidence="18" id="KW-0573">Peptidoglycan synthesis</keyword>
<keyword evidence="22" id="KW-0511">Multifunctional enzyme</keyword>
<dbReference type="SUPFAM" id="SSF53955">
    <property type="entry name" value="Lysozyme-like"/>
    <property type="match status" value="1"/>
</dbReference>
<protein>
    <recommendedName>
        <fullName evidence="7">Penicillin-binding protein 1A</fullName>
        <ecNumber evidence="25">2.4.99.28</ecNumber>
        <ecNumber evidence="6">3.4.16.4</ecNumber>
    </recommendedName>
</protein>
<keyword evidence="14" id="KW-0812">Transmembrane</keyword>
<dbReference type="EC" id="2.4.99.28" evidence="25"/>
<comment type="similarity">
    <text evidence="5">In the N-terminal section; belongs to the glycosyltransferase 51 family.</text>
</comment>
<dbReference type="PANTHER" id="PTHR32282">
    <property type="entry name" value="BINDING PROTEIN TRANSPEPTIDASE, PUTATIVE-RELATED"/>
    <property type="match status" value="1"/>
</dbReference>
<feature type="domain" description="Penicillin-binding protein OB-like" evidence="30">
    <location>
        <begin position="304"/>
        <end position="414"/>
    </location>
</feature>
<comment type="catalytic activity">
    <reaction evidence="24">
        <text>Preferential cleavage: (Ac)2-L-Lys-D-Ala-|-D-Ala. Also transpeptidation of peptidyl-alanyl moieties that are N-acyl substituents of D-alanine.</text>
        <dbReference type="EC" id="3.4.16.4"/>
    </reaction>
</comment>
<comment type="subcellular location">
    <subcellularLocation>
        <location evidence="2">Cell inner membrane</location>
        <topology evidence="2">Single-pass type II membrane protein</topology>
    </subcellularLocation>
</comment>
<evidence type="ECO:0000256" key="24">
    <source>
        <dbReference type="ARBA" id="ARBA00034000"/>
    </source>
</evidence>
<keyword evidence="17" id="KW-0735">Signal-anchor</keyword>
<evidence type="ECO:0000256" key="2">
    <source>
        <dbReference type="ARBA" id="ARBA00004249"/>
    </source>
</evidence>
<evidence type="ECO:0000256" key="11">
    <source>
        <dbReference type="ARBA" id="ARBA00022670"/>
    </source>
</evidence>
<dbReference type="GO" id="GO:0008658">
    <property type="term" value="F:penicillin binding"/>
    <property type="evidence" value="ECO:0007669"/>
    <property type="project" value="InterPro"/>
</dbReference>
<evidence type="ECO:0000256" key="12">
    <source>
        <dbReference type="ARBA" id="ARBA00022676"/>
    </source>
</evidence>
<dbReference type="FunFam" id="1.10.3810.10:FF:000003">
    <property type="entry name" value="Penicillin-binding protein 1a"/>
    <property type="match status" value="1"/>
</dbReference>
<evidence type="ECO:0000256" key="1">
    <source>
        <dbReference type="ARBA" id="ARBA00002624"/>
    </source>
</evidence>
<evidence type="ECO:0000256" key="9">
    <source>
        <dbReference type="ARBA" id="ARBA00022519"/>
    </source>
</evidence>
<dbReference type="GO" id="GO:0030288">
    <property type="term" value="C:outer membrane-bounded periplasmic space"/>
    <property type="evidence" value="ECO:0007669"/>
    <property type="project" value="TreeGrafter"/>
</dbReference>
<dbReference type="Pfam" id="PF00912">
    <property type="entry name" value="Transgly"/>
    <property type="match status" value="1"/>
</dbReference>
<comment type="pathway">
    <text evidence="27">Glycan biosynthesis.</text>
</comment>
<keyword evidence="15" id="KW-0378">Hydrolase</keyword>
<reference evidence="31 32" key="1">
    <citation type="submission" date="2019-03" db="EMBL/GenBank/DDBJ databases">
        <title>Genomic Encyclopedia of Type Strains, Phase IV (KMG-IV): sequencing the most valuable type-strain genomes for metagenomic binning, comparative biology and taxonomic classification.</title>
        <authorList>
            <person name="Goeker M."/>
        </authorList>
    </citation>
    <scope>NUCLEOTIDE SEQUENCE [LARGE SCALE GENOMIC DNA]</scope>
    <source>
        <strain evidence="31 32">DSM 21944</strain>
    </source>
</reference>
<evidence type="ECO:0000313" key="31">
    <source>
        <dbReference type="EMBL" id="TCT00316.1"/>
    </source>
</evidence>
<keyword evidence="12" id="KW-0328">Glycosyltransferase</keyword>
<feature type="domain" description="Glycosyl transferase family 51" evidence="29">
    <location>
        <begin position="42"/>
        <end position="217"/>
    </location>
</feature>
<keyword evidence="11" id="KW-0645">Protease</keyword>
<keyword evidence="19" id="KW-1133">Transmembrane helix</keyword>
<evidence type="ECO:0000256" key="14">
    <source>
        <dbReference type="ARBA" id="ARBA00022692"/>
    </source>
</evidence>
<dbReference type="GO" id="GO:0008360">
    <property type="term" value="P:regulation of cell shape"/>
    <property type="evidence" value="ECO:0007669"/>
    <property type="project" value="UniProtKB-KW"/>
</dbReference>
<evidence type="ECO:0000256" key="27">
    <source>
        <dbReference type="ARBA" id="ARBA00060592"/>
    </source>
</evidence>
<dbReference type="OrthoDB" id="9766909at2"/>
<dbReference type="GO" id="GO:0005886">
    <property type="term" value="C:plasma membrane"/>
    <property type="evidence" value="ECO:0007669"/>
    <property type="project" value="UniProtKB-SubCell"/>
</dbReference>
<evidence type="ECO:0000256" key="18">
    <source>
        <dbReference type="ARBA" id="ARBA00022984"/>
    </source>
</evidence>
<dbReference type="InterPro" id="IPR023346">
    <property type="entry name" value="Lysozyme-like_dom_sf"/>
</dbReference>
<keyword evidence="20" id="KW-0472">Membrane</keyword>
<comment type="catalytic activity">
    <reaction evidence="26">
        <text>[GlcNAc-(1-&gt;4)-Mur2Ac(oyl-L-Ala-gamma-D-Glu-L-Lys-D-Ala-D-Ala)](n)-di-trans,octa-cis-undecaprenyl diphosphate + beta-D-GlcNAc-(1-&gt;4)-Mur2Ac(oyl-L-Ala-gamma-D-Glu-L-Lys-D-Ala-D-Ala)-di-trans,octa-cis-undecaprenyl diphosphate = [GlcNAc-(1-&gt;4)-Mur2Ac(oyl-L-Ala-gamma-D-Glu-L-Lys-D-Ala-D-Ala)](n+1)-di-trans,octa-cis-undecaprenyl diphosphate + di-trans,octa-cis-undecaprenyl diphosphate + H(+)</text>
        <dbReference type="Rhea" id="RHEA:23708"/>
        <dbReference type="Rhea" id="RHEA-COMP:9602"/>
        <dbReference type="Rhea" id="RHEA-COMP:9603"/>
        <dbReference type="ChEBI" id="CHEBI:15378"/>
        <dbReference type="ChEBI" id="CHEBI:58405"/>
        <dbReference type="ChEBI" id="CHEBI:60033"/>
        <dbReference type="ChEBI" id="CHEBI:78435"/>
        <dbReference type="EC" id="2.4.99.28"/>
    </reaction>
</comment>
<evidence type="ECO:0000256" key="7">
    <source>
        <dbReference type="ARBA" id="ARBA00018638"/>
    </source>
</evidence>
<feature type="domain" description="Penicillin-binding protein transpeptidase" evidence="28">
    <location>
        <begin position="421"/>
        <end position="661"/>
    </location>
</feature>
<dbReference type="InterPro" id="IPR031376">
    <property type="entry name" value="PCB_OB"/>
</dbReference>
<dbReference type="GO" id="GO:0009002">
    <property type="term" value="F:serine-type D-Ala-D-Ala carboxypeptidase activity"/>
    <property type="evidence" value="ECO:0007669"/>
    <property type="project" value="UniProtKB-EC"/>
</dbReference>
<sequence length="777" mass="85493">MALLGATALGVLYWMIAPTLPSVATLREVQLQVPLRVETRDGRLIANFGEMRRIPVRIDDIPDCVKHAFLAAEDARFYEHPGIDWRGIFRAAWMLGRGHEGRVPGGSTITQQVARNFFLSSEYKLKRKAAEILLALRIERNLSKDEILELYLNKIFLGHRSYGIAAAADFYYGKRLADLTLPECAMLAALPKFPSTGNPITRPERALVRRNYVLDRMLEVGYINASQHAAAMAEPERARPHESPAEVDAPYLAEMVRQDALERLGERALTDGYVVVTSIDGDLQQAANAAVREGILDYDQRHGYRGPEAQLDLAGSDPALRWRLDPLAGRYNIAGLHPALVVEVGDDSATLEMRDGRTVSLDLEGVRWAREYRSVNARGPEPRRMGDVLAPGDVVRVVFDNENRRWRLSQMPAVQSALASIDSRDGAIRSLVGGFSFALNKFNRATQSARPPGSSFKPFVYSAAFERGFNPGSLVNDAPVALPDPSQPDGWWRPGNDDGRFMGPMRLRDAMVRSRNLVSVRLLEAIGAMAGRDYILKFGFSAESMPPNLSLALGTSAVAPLHMARGYATFINGGKLVDTWYIDRILDRDGQVVFQVEPLTAREDCGNAMTPSRPAPQAIDPRNAYIMVSLLQDVVNRGTGSGAKVLGRTDLGGKTGTTNDFRDVWFSGFGGDLVTTVWVGFDDFTSLGPGEFASRTALPIWIQFMRTALEGVPEREWTMPDGLVRVAMNPLTGALAENGEPGAIAELVRREDIDKIRHGQGILGGTSAEEEAAYDIF</sequence>
<comment type="pathway">
    <text evidence="3">Cell wall biogenesis; peptidoglycan biosynthesis.</text>
</comment>
<evidence type="ECO:0000256" key="8">
    <source>
        <dbReference type="ARBA" id="ARBA00022475"/>
    </source>
</evidence>
<dbReference type="GO" id="GO:0071555">
    <property type="term" value="P:cell wall organization"/>
    <property type="evidence" value="ECO:0007669"/>
    <property type="project" value="UniProtKB-KW"/>
</dbReference>
<dbReference type="InterPro" id="IPR001460">
    <property type="entry name" value="PCN-bd_Tpept"/>
</dbReference>
<evidence type="ECO:0000256" key="17">
    <source>
        <dbReference type="ARBA" id="ARBA00022968"/>
    </source>
</evidence>
<name>A0A4S3KXR7_9GAMM</name>
<dbReference type="UniPathway" id="UPA00219"/>
<dbReference type="PANTHER" id="PTHR32282:SF27">
    <property type="entry name" value="PENICILLIN-BINDING PROTEIN 1A"/>
    <property type="match status" value="1"/>
</dbReference>